<accession>A0ABV9IFC4</accession>
<name>A0ABV9IFC4_9DEIO</name>
<protein>
    <submittedName>
        <fullName evidence="1">Uncharacterized protein</fullName>
    </submittedName>
</protein>
<dbReference type="Proteomes" id="UP001595952">
    <property type="component" value="Unassembled WGS sequence"/>
</dbReference>
<reference evidence="2" key="1">
    <citation type="journal article" date="2019" name="Int. J. Syst. Evol. Microbiol.">
        <title>The Global Catalogue of Microorganisms (GCM) 10K type strain sequencing project: providing services to taxonomists for standard genome sequencing and annotation.</title>
        <authorList>
            <consortium name="The Broad Institute Genomics Platform"/>
            <consortium name="The Broad Institute Genome Sequencing Center for Infectious Disease"/>
            <person name="Wu L."/>
            <person name="Ma J."/>
        </authorList>
    </citation>
    <scope>NUCLEOTIDE SEQUENCE [LARGE SCALE GENOMIC DNA]</scope>
    <source>
        <strain evidence="2">CCUG 55995</strain>
    </source>
</reference>
<dbReference type="RefSeq" id="WP_380063302.1">
    <property type="nucleotide sequence ID" value="NZ_JBHSEI010000015.1"/>
</dbReference>
<proteinExistence type="predicted"/>
<evidence type="ECO:0000313" key="1">
    <source>
        <dbReference type="EMBL" id="MFC4640326.1"/>
    </source>
</evidence>
<organism evidence="1 2">
    <name type="scientific">Deinococcus hohokamensis</name>
    <dbReference type="NCBI Taxonomy" id="309883"/>
    <lineage>
        <taxon>Bacteria</taxon>
        <taxon>Thermotogati</taxon>
        <taxon>Deinococcota</taxon>
        <taxon>Deinococci</taxon>
        <taxon>Deinococcales</taxon>
        <taxon>Deinococcaceae</taxon>
        <taxon>Deinococcus</taxon>
    </lineage>
</organism>
<keyword evidence="2" id="KW-1185">Reference proteome</keyword>
<comment type="caution">
    <text evidence="1">The sequence shown here is derived from an EMBL/GenBank/DDBJ whole genome shotgun (WGS) entry which is preliminary data.</text>
</comment>
<sequence length="125" mass="14536">MLVDVAQKMLLVGFHRWYSELYPEAFDTVPECYQVFHRYQNLRKIFLDLVQPVWPGYRILFAELPSFAVRECIQSDPGHVRLIHVGPKTNVRESEAQIWPTLTRLLTSCLNPYPAGQAALHQLQL</sequence>
<gene>
    <name evidence="1" type="ORF">ACFO0D_18510</name>
</gene>
<dbReference type="EMBL" id="JBHSEI010000015">
    <property type="protein sequence ID" value="MFC4640326.1"/>
    <property type="molecule type" value="Genomic_DNA"/>
</dbReference>
<evidence type="ECO:0000313" key="2">
    <source>
        <dbReference type="Proteomes" id="UP001595952"/>
    </source>
</evidence>